<keyword evidence="2" id="KW-0344">Guanine-nucleotide releasing factor</keyword>
<dbReference type="InterPro" id="IPR000980">
    <property type="entry name" value="SH2"/>
</dbReference>
<evidence type="ECO:0000259" key="6">
    <source>
        <dbReference type="PROSITE" id="PS50009"/>
    </source>
</evidence>
<dbReference type="InterPro" id="IPR001660">
    <property type="entry name" value="SAM"/>
</dbReference>
<dbReference type="STRING" id="7222.B4JC25"/>
<dbReference type="Pfam" id="PF00617">
    <property type="entry name" value="RasGEF"/>
    <property type="match status" value="1"/>
</dbReference>
<dbReference type="Gene3D" id="1.10.150.50">
    <property type="entry name" value="Transcription Factor, Ets-1"/>
    <property type="match status" value="1"/>
</dbReference>
<dbReference type="InterPro" id="IPR036964">
    <property type="entry name" value="RASGEF_cat_dom_sf"/>
</dbReference>
<proteinExistence type="predicted"/>
<dbReference type="InParanoid" id="B4JC25"/>
<dbReference type="Gene3D" id="1.10.840.10">
    <property type="entry name" value="Ras guanine-nucleotide exchange factors catalytic domain"/>
    <property type="match status" value="1"/>
</dbReference>
<gene>
    <name evidence="8" type="primary">Dgri\GH10712</name>
    <name evidence="8" type="ORF">Dgri_GH10712</name>
</gene>
<protein>
    <submittedName>
        <fullName evidence="8">GH10712</fullName>
    </submittedName>
</protein>
<dbReference type="InterPro" id="IPR013761">
    <property type="entry name" value="SAM/pointed_sf"/>
</dbReference>
<name>B4JC25_DROGR</name>
<accession>B4JC25</accession>
<feature type="domain" description="Ras-GEF" evidence="6">
    <location>
        <begin position="660"/>
        <end position="913"/>
    </location>
</feature>
<dbReference type="Pfam" id="PF00017">
    <property type="entry name" value="SH2"/>
    <property type="match status" value="1"/>
</dbReference>
<evidence type="ECO:0000313" key="8">
    <source>
        <dbReference type="EMBL" id="EDW03038.1"/>
    </source>
</evidence>
<dbReference type="OrthoDB" id="2412973at2759"/>
<dbReference type="PANTHER" id="PTHR14247">
    <property type="entry name" value="BREAST CANCER ANTI-ESTROGEN RESISTANCE PROTEIN 3 HOMOLOG-LIKE PROTEIN"/>
    <property type="match status" value="1"/>
</dbReference>
<dbReference type="KEGG" id="dgr:6562659"/>
<dbReference type="CDD" id="cd10337">
    <property type="entry name" value="SH2_BCAR3"/>
    <property type="match status" value="1"/>
</dbReference>
<dbReference type="SMART" id="SM00252">
    <property type="entry name" value="SH2"/>
    <property type="match status" value="1"/>
</dbReference>
<feature type="region of interest" description="Disordered" evidence="4">
    <location>
        <begin position="183"/>
        <end position="207"/>
    </location>
</feature>
<dbReference type="GO" id="GO:0007264">
    <property type="term" value="P:small GTPase-mediated signal transduction"/>
    <property type="evidence" value="ECO:0007669"/>
    <property type="project" value="InterPro"/>
</dbReference>
<dbReference type="PROSITE" id="PS50009">
    <property type="entry name" value="RASGEF_CAT"/>
    <property type="match status" value="1"/>
</dbReference>
<dbReference type="EMBL" id="CH916368">
    <property type="protein sequence ID" value="EDW03038.1"/>
    <property type="molecule type" value="Genomic_DNA"/>
</dbReference>
<dbReference type="InterPro" id="IPR023578">
    <property type="entry name" value="Ras_GEF_dom_sf"/>
</dbReference>
<dbReference type="eggNOG" id="ENOG502QPX3">
    <property type="taxonomic scope" value="Eukaryota"/>
</dbReference>
<dbReference type="PROSITE" id="PS50001">
    <property type="entry name" value="SH2"/>
    <property type="match status" value="1"/>
</dbReference>
<sequence>MGNVQTRQFESRNATNRRSSILWNFRYPNATRRRDDVAMIIHNSRLSIDEWLNLLDLQQYEDNLKAYATVDDVGDINDRDLKRLGIRSITHRQKMLNSLLGVRAKRRQSMNLEAMRSAPCSVPRRKGSCPMVYLDANSSDLTDSNDSGAAAVITTKSGKVLKQLTFDETTTIYEELKPRSKCNSPHWGNNADDMESGNNSHASTPIAASPNANEQQEAIALKKALEWELSLDARELRSHAWYHGALPRQRAEEIVQRDGDFLVRDCASQPDNYVLTCSSKSAVLHFVLNKLVLQPETVYERVQYQFEEDAFDTVPDLITFYVGSGKPISAASGALIQYPCNRTYPLSFYGHKIVGNQLHTQMLAGLRGLSPLNSPMGSSTTGGGSTIFRFGQLSGDATPAAPQPAIPSSPHCSPPRVIREVPPPRLPCKKQQRSQSLTPAQAMVVCNINKQQEQQQQQHQEATNGHSLTRFQTIARCNPTSDLQLQPQHVDSKFTTQSLPRPSTSAAQALRQQAAARICNLARNFSLDTPDRAPSPPPKPRKEPMAAVLAYQASGSDSGNGSGDSAPGDVSELSIQRGGVIIKNPRFITSSASNGTLKSFTEFDALAAEEQLFSMPIEDFKLFSKFDFENFVTLLLPSVENKPLDGDALNTFKMMLLESGPKLLAEHITRIDIGLFLDVPVNELDCYLNCSGLELLTLPHGKVFRQDIIERTQCIKLMVAVTILTCQTDLDRAELLSKWIQIAVETKTALGNLFGFCAIMLGLCMPQIQKLDQAWHILRQKYTDSAFTFEAKLRPTLSSMNEASNPQAPNTTVPHVLLYALLIDRPVLDIINHGNMDERPALYNTCIDPWESKADDFGMSINFLHLDASRGFLKNLDLYRKNAKIILEEASTRQDELLSDAFRTEFHVKFLWGSSGASAKPEDRHGKLEKVLTLMADKFCSVNS</sequence>
<dbReference type="Gene3D" id="3.30.505.10">
    <property type="entry name" value="SH2 domain"/>
    <property type="match status" value="1"/>
</dbReference>
<dbReference type="PANTHER" id="PTHR14247:SF8">
    <property type="entry name" value="RAS-GEF DOMAIN-CONTAINING PROTEIN"/>
    <property type="match status" value="1"/>
</dbReference>
<dbReference type="FunFam" id="3.30.505.10:FF:000013">
    <property type="entry name" value="SH2 domain-containing protein 3C isoform X1"/>
    <property type="match status" value="1"/>
</dbReference>
<evidence type="ECO:0000256" key="1">
    <source>
        <dbReference type="ARBA" id="ARBA00022999"/>
    </source>
</evidence>
<dbReference type="HOGENOM" id="CLU_015281_0_0_1"/>
<feature type="domain" description="SH2" evidence="5">
    <location>
        <begin position="241"/>
        <end position="340"/>
    </location>
</feature>
<evidence type="ECO:0000256" key="2">
    <source>
        <dbReference type="PROSITE-ProRule" id="PRU00168"/>
    </source>
</evidence>
<evidence type="ECO:0000256" key="4">
    <source>
        <dbReference type="SAM" id="MobiDB-lite"/>
    </source>
</evidence>
<dbReference type="InterPro" id="IPR051853">
    <property type="entry name" value="SH2-Ras-GEF_adapter"/>
</dbReference>
<dbReference type="PhylomeDB" id="B4JC25"/>
<dbReference type="SUPFAM" id="SSF48366">
    <property type="entry name" value="Ras GEF"/>
    <property type="match status" value="1"/>
</dbReference>
<feature type="domain" description="SAM" evidence="7">
    <location>
        <begin position="43"/>
        <end position="105"/>
    </location>
</feature>
<evidence type="ECO:0000256" key="3">
    <source>
        <dbReference type="PROSITE-ProRule" id="PRU00191"/>
    </source>
</evidence>
<dbReference type="FunCoup" id="B4JC25">
    <property type="interactions" value="1"/>
</dbReference>
<dbReference type="FunFam" id="1.10.840.10:FF:000015">
    <property type="entry name" value="Uncharacterized protein, isoform A"/>
    <property type="match status" value="1"/>
</dbReference>
<keyword evidence="9" id="KW-1185">Reference proteome</keyword>
<dbReference type="AlphaFoldDB" id="B4JC25"/>
<dbReference type="SMART" id="SM00454">
    <property type="entry name" value="SAM"/>
    <property type="match status" value="1"/>
</dbReference>
<dbReference type="SMR" id="B4JC25"/>
<feature type="region of interest" description="Disordered" evidence="4">
    <location>
        <begin position="523"/>
        <end position="544"/>
    </location>
</feature>
<dbReference type="Proteomes" id="UP000001070">
    <property type="component" value="Unassembled WGS sequence"/>
</dbReference>
<evidence type="ECO:0000259" key="5">
    <source>
        <dbReference type="PROSITE" id="PS50001"/>
    </source>
</evidence>
<dbReference type="GO" id="GO:0005085">
    <property type="term" value="F:guanyl-nucleotide exchange factor activity"/>
    <property type="evidence" value="ECO:0007669"/>
    <property type="project" value="UniProtKB-KW"/>
</dbReference>
<dbReference type="SUPFAM" id="SSF55550">
    <property type="entry name" value="SH2 domain"/>
    <property type="match status" value="1"/>
</dbReference>
<dbReference type="InterPro" id="IPR036860">
    <property type="entry name" value="SH2_dom_sf"/>
</dbReference>
<dbReference type="Pfam" id="PF00536">
    <property type="entry name" value="SAM_1"/>
    <property type="match status" value="1"/>
</dbReference>
<dbReference type="SUPFAM" id="SSF47769">
    <property type="entry name" value="SAM/Pointed domain"/>
    <property type="match status" value="1"/>
</dbReference>
<reference evidence="8 9" key="1">
    <citation type="journal article" date="2007" name="Nature">
        <title>Evolution of genes and genomes on the Drosophila phylogeny.</title>
        <authorList>
            <consortium name="Drosophila 12 Genomes Consortium"/>
            <person name="Clark A.G."/>
            <person name="Eisen M.B."/>
            <person name="Smith D.R."/>
            <person name="Bergman C.M."/>
            <person name="Oliver B."/>
            <person name="Markow T.A."/>
            <person name="Kaufman T.C."/>
            <person name="Kellis M."/>
            <person name="Gelbart W."/>
            <person name="Iyer V.N."/>
            <person name="Pollard D.A."/>
            <person name="Sackton T.B."/>
            <person name="Larracuente A.M."/>
            <person name="Singh N.D."/>
            <person name="Abad J.P."/>
            <person name="Abt D.N."/>
            <person name="Adryan B."/>
            <person name="Aguade M."/>
            <person name="Akashi H."/>
            <person name="Anderson W.W."/>
            <person name="Aquadro C.F."/>
            <person name="Ardell D.H."/>
            <person name="Arguello R."/>
            <person name="Artieri C.G."/>
            <person name="Barbash D.A."/>
            <person name="Barker D."/>
            <person name="Barsanti P."/>
            <person name="Batterham P."/>
            <person name="Batzoglou S."/>
            <person name="Begun D."/>
            <person name="Bhutkar A."/>
            <person name="Blanco E."/>
            <person name="Bosak S.A."/>
            <person name="Bradley R.K."/>
            <person name="Brand A.D."/>
            <person name="Brent M.R."/>
            <person name="Brooks A.N."/>
            <person name="Brown R.H."/>
            <person name="Butlin R.K."/>
            <person name="Caggese C."/>
            <person name="Calvi B.R."/>
            <person name="Bernardo de Carvalho A."/>
            <person name="Caspi A."/>
            <person name="Castrezana S."/>
            <person name="Celniker S.E."/>
            <person name="Chang J.L."/>
            <person name="Chapple C."/>
            <person name="Chatterji S."/>
            <person name="Chinwalla A."/>
            <person name="Civetta A."/>
            <person name="Clifton S.W."/>
            <person name="Comeron J.M."/>
            <person name="Costello J.C."/>
            <person name="Coyne J.A."/>
            <person name="Daub J."/>
            <person name="David R.G."/>
            <person name="Delcher A.L."/>
            <person name="Delehaunty K."/>
            <person name="Do C.B."/>
            <person name="Ebling H."/>
            <person name="Edwards K."/>
            <person name="Eickbush T."/>
            <person name="Evans J.D."/>
            <person name="Filipski A."/>
            <person name="Findeiss S."/>
            <person name="Freyhult E."/>
            <person name="Fulton L."/>
            <person name="Fulton R."/>
            <person name="Garcia A.C."/>
            <person name="Gardiner A."/>
            <person name="Garfield D.A."/>
            <person name="Garvin B.E."/>
            <person name="Gibson G."/>
            <person name="Gilbert D."/>
            <person name="Gnerre S."/>
            <person name="Godfrey J."/>
            <person name="Good R."/>
            <person name="Gotea V."/>
            <person name="Gravely B."/>
            <person name="Greenberg A.J."/>
            <person name="Griffiths-Jones S."/>
            <person name="Gross S."/>
            <person name="Guigo R."/>
            <person name="Gustafson E.A."/>
            <person name="Haerty W."/>
            <person name="Hahn M.W."/>
            <person name="Halligan D.L."/>
            <person name="Halpern A.L."/>
            <person name="Halter G.M."/>
            <person name="Han M.V."/>
            <person name="Heger A."/>
            <person name="Hillier L."/>
            <person name="Hinrichs A.S."/>
            <person name="Holmes I."/>
            <person name="Hoskins R.A."/>
            <person name="Hubisz M.J."/>
            <person name="Hultmark D."/>
            <person name="Huntley M.A."/>
            <person name="Jaffe D.B."/>
            <person name="Jagadeeshan S."/>
            <person name="Jeck W.R."/>
            <person name="Johnson J."/>
            <person name="Jones C.D."/>
            <person name="Jordan W.C."/>
            <person name="Karpen G.H."/>
            <person name="Kataoka E."/>
            <person name="Keightley P.D."/>
            <person name="Kheradpour P."/>
            <person name="Kirkness E.F."/>
            <person name="Koerich L.B."/>
            <person name="Kristiansen K."/>
            <person name="Kudrna D."/>
            <person name="Kulathinal R.J."/>
            <person name="Kumar S."/>
            <person name="Kwok R."/>
            <person name="Lander E."/>
            <person name="Langley C.H."/>
            <person name="Lapoint R."/>
            <person name="Lazzaro B.P."/>
            <person name="Lee S.J."/>
            <person name="Levesque L."/>
            <person name="Li R."/>
            <person name="Lin C.F."/>
            <person name="Lin M.F."/>
            <person name="Lindblad-Toh K."/>
            <person name="Llopart A."/>
            <person name="Long M."/>
            <person name="Low L."/>
            <person name="Lozovsky E."/>
            <person name="Lu J."/>
            <person name="Luo M."/>
            <person name="Machado C.A."/>
            <person name="Makalowski W."/>
            <person name="Marzo M."/>
            <person name="Matsuda M."/>
            <person name="Matzkin L."/>
            <person name="McAllister B."/>
            <person name="McBride C.S."/>
            <person name="McKernan B."/>
            <person name="McKernan K."/>
            <person name="Mendez-Lago M."/>
            <person name="Minx P."/>
            <person name="Mollenhauer M.U."/>
            <person name="Montooth K."/>
            <person name="Mount S.M."/>
            <person name="Mu X."/>
            <person name="Myers E."/>
            <person name="Negre B."/>
            <person name="Newfeld S."/>
            <person name="Nielsen R."/>
            <person name="Noor M.A."/>
            <person name="O'Grady P."/>
            <person name="Pachter L."/>
            <person name="Papaceit M."/>
            <person name="Parisi M.J."/>
            <person name="Parisi M."/>
            <person name="Parts L."/>
            <person name="Pedersen J.S."/>
            <person name="Pesole G."/>
            <person name="Phillippy A.M."/>
            <person name="Ponting C.P."/>
            <person name="Pop M."/>
            <person name="Porcelli D."/>
            <person name="Powell J.R."/>
            <person name="Prohaska S."/>
            <person name="Pruitt K."/>
            <person name="Puig M."/>
            <person name="Quesneville H."/>
            <person name="Ram K.R."/>
            <person name="Rand D."/>
            <person name="Rasmussen M.D."/>
            <person name="Reed L.K."/>
            <person name="Reenan R."/>
            <person name="Reily A."/>
            <person name="Remington K.A."/>
            <person name="Rieger T.T."/>
            <person name="Ritchie M.G."/>
            <person name="Robin C."/>
            <person name="Rogers Y.H."/>
            <person name="Rohde C."/>
            <person name="Rozas J."/>
            <person name="Rubenfield M.J."/>
            <person name="Ruiz A."/>
            <person name="Russo S."/>
            <person name="Salzberg S.L."/>
            <person name="Sanchez-Gracia A."/>
            <person name="Saranga D.J."/>
            <person name="Sato H."/>
            <person name="Schaeffer S.W."/>
            <person name="Schatz M.C."/>
            <person name="Schlenke T."/>
            <person name="Schwartz R."/>
            <person name="Segarra C."/>
            <person name="Singh R.S."/>
            <person name="Sirot L."/>
            <person name="Sirota M."/>
            <person name="Sisneros N.B."/>
            <person name="Smith C.D."/>
            <person name="Smith T.F."/>
            <person name="Spieth J."/>
            <person name="Stage D.E."/>
            <person name="Stark A."/>
            <person name="Stephan W."/>
            <person name="Strausberg R.L."/>
            <person name="Strempel S."/>
            <person name="Sturgill D."/>
            <person name="Sutton G."/>
            <person name="Sutton G.G."/>
            <person name="Tao W."/>
            <person name="Teichmann S."/>
            <person name="Tobari Y.N."/>
            <person name="Tomimura Y."/>
            <person name="Tsolas J.M."/>
            <person name="Valente V.L."/>
            <person name="Venter E."/>
            <person name="Venter J.C."/>
            <person name="Vicario S."/>
            <person name="Vieira F.G."/>
            <person name="Vilella A.J."/>
            <person name="Villasante A."/>
            <person name="Walenz B."/>
            <person name="Wang J."/>
            <person name="Wasserman M."/>
            <person name="Watts T."/>
            <person name="Wilson D."/>
            <person name="Wilson R.K."/>
            <person name="Wing R.A."/>
            <person name="Wolfner M.F."/>
            <person name="Wong A."/>
            <person name="Wong G.K."/>
            <person name="Wu C.I."/>
            <person name="Wu G."/>
            <person name="Yamamoto D."/>
            <person name="Yang H.P."/>
            <person name="Yang S.P."/>
            <person name="Yorke J.A."/>
            <person name="Yoshida K."/>
            <person name="Zdobnov E."/>
            <person name="Zhang P."/>
            <person name="Zhang Y."/>
            <person name="Zimin A.V."/>
            <person name="Baldwin J."/>
            <person name="Abdouelleil A."/>
            <person name="Abdulkadir J."/>
            <person name="Abebe A."/>
            <person name="Abera B."/>
            <person name="Abreu J."/>
            <person name="Acer S.C."/>
            <person name="Aftuck L."/>
            <person name="Alexander A."/>
            <person name="An P."/>
            <person name="Anderson E."/>
            <person name="Anderson S."/>
            <person name="Arachi H."/>
            <person name="Azer M."/>
            <person name="Bachantsang P."/>
            <person name="Barry A."/>
            <person name="Bayul T."/>
            <person name="Berlin A."/>
            <person name="Bessette D."/>
            <person name="Bloom T."/>
            <person name="Blye J."/>
            <person name="Boguslavskiy L."/>
            <person name="Bonnet C."/>
            <person name="Boukhgalter B."/>
            <person name="Bourzgui I."/>
            <person name="Brown A."/>
            <person name="Cahill P."/>
            <person name="Channer S."/>
            <person name="Cheshatsang Y."/>
            <person name="Chuda L."/>
            <person name="Citroen M."/>
            <person name="Collymore A."/>
            <person name="Cooke P."/>
            <person name="Costello M."/>
            <person name="D'Aco K."/>
            <person name="Daza R."/>
            <person name="De Haan G."/>
            <person name="DeGray S."/>
            <person name="DeMaso C."/>
            <person name="Dhargay N."/>
            <person name="Dooley K."/>
            <person name="Dooley E."/>
            <person name="Doricent M."/>
            <person name="Dorje P."/>
            <person name="Dorjee K."/>
            <person name="Dupes A."/>
            <person name="Elong R."/>
            <person name="Falk J."/>
            <person name="Farina A."/>
            <person name="Faro S."/>
            <person name="Ferguson D."/>
            <person name="Fisher S."/>
            <person name="Foley C.D."/>
            <person name="Franke A."/>
            <person name="Friedrich D."/>
            <person name="Gadbois L."/>
            <person name="Gearin G."/>
            <person name="Gearin C.R."/>
            <person name="Giannoukos G."/>
            <person name="Goode T."/>
            <person name="Graham J."/>
            <person name="Grandbois E."/>
            <person name="Grewal S."/>
            <person name="Gyaltsen K."/>
            <person name="Hafez N."/>
            <person name="Hagos B."/>
            <person name="Hall J."/>
            <person name="Henson C."/>
            <person name="Hollinger A."/>
            <person name="Honan T."/>
            <person name="Huard M.D."/>
            <person name="Hughes L."/>
            <person name="Hurhula B."/>
            <person name="Husby M.E."/>
            <person name="Kamat A."/>
            <person name="Kanga B."/>
            <person name="Kashin S."/>
            <person name="Khazanovich D."/>
            <person name="Kisner P."/>
            <person name="Lance K."/>
            <person name="Lara M."/>
            <person name="Lee W."/>
            <person name="Lennon N."/>
            <person name="Letendre F."/>
            <person name="LeVine R."/>
            <person name="Lipovsky A."/>
            <person name="Liu X."/>
            <person name="Liu J."/>
            <person name="Liu S."/>
            <person name="Lokyitsang T."/>
            <person name="Lokyitsang Y."/>
            <person name="Lubonja R."/>
            <person name="Lui A."/>
            <person name="MacDonald P."/>
            <person name="Magnisalis V."/>
            <person name="Maru K."/>
            <person name="Matthews C."/>
            <person name="McCusker W."/>
            <person name="McDonough S."/>
            <person name="Mehta T."/>
            <person name="Meldrim J."/>
            <person name="Meneus L."/>
            <person name="Mihai O."/>
            <person name="Mihalev A."/>
            <person name="Mihova T."/>
            <person name="Mittelman R."/>
            <person name="Mlenga V."/>
            <person name="Montmayeur A."/>
            <person name="Mulrain L."/>
            <person name="Navidi A."/>
            <person name="Naylor J."/>
            <person name="Negash T."/>
            <person name="Nguyen T."/>
            <person name="Nguyen N."/>
            <person name="Nicol R."/>
            <person name="Norbu C."/>
            <person name="Norbu N."/>
            <person name="Novod N."/>
            <person name="O'Neill B."/>
            <person name="Osman S."/>
            <person name="Markiewicz E."/>
            <person name="Oyono O.L."/>
            <person name="Patti C."/>
            <person name="Phunkhang P."/>
            <person name="Pierre F."/>
            <person name="Priest M."/>
            <person name="Raghuraman S."/>
            <person name="Rege F."/>
            <person name="Reyes R."/>
            <person name="Rise C."/>
            <person name="Rogov P."/>
            <person name="Ross K."/>
            <person name="Ryan E."/>
            <person name="Settipalli S."/>
            <person name="Shea T."/>
            <person name="Sherpa N."/>
            <person name="Shi L."/>
            <person name="Shih D."/>
            <person name="Sparrow T."/>
            <person name="Spaulding J."/>
            <person name="Stalker J."/>
            <person name="Stange-Thomann N."/>
            <person name="Stavropoulos S."/>
            <person name="Stone C."/>
            <person name="Strader C."/>
            <person name="Tesfaye S."/>
            <person name="Thomson T."/>
            <person name="Thoulutsang Y."/>
            <person name="Thoulutsang D."/>
            <person name="Topham K."/>
            <person name="Topping I."/>
            <person name="Tsamla T."/>
            <person name="Vassiliev H."/>
            <person name="Vo A."/>
            <person name="Wangchuk T."/>
            <person name="Wangdi T."/>
            <person name="Weiand M."/>
            <person name="Wilkinson J."/>
            <person name="Wilson A."/>
            <person name="Yadav S."/>
            <person name="Young G."/>
            <person name="Yu Q."/>
            <person name="Zembek L."/>
            <person name="Zhong D."/>
            <person name="Zimmer A."/>
            <person name="Zwirko Z."/>
            <person name="Jaffe D.B."/>
            <person name="Alvarez P."/>
            <person name="Brockman W."/>
            <person name="Butler J."/>
            <person name="Chin C."/>
            <person name="Gnerre S."/>
            <person name="Grabherr M."/>
            <person name="Kleber M."/>
            <person name="Mauceli E."/>
            <person name="MacCallum I."/>
        </authorList>
    </citation>
    <scope>NUCLEOTIDE SEQUENCE [LARGE SCALE GENOMIC DNA]</scope>
    <source>
        <strain evidence="9">Tucson 15287-2541.00</strain>
    </source>
</reference>
<dbReference type="InterPro" id="IPR001895">
    <property type="entry name" value="RASGEF_cat_dom"/>
</dbReference>
<evidence type="ECO:0000259" key="7">
    <source>
        <dbReference type="PROSITE" id="PS50105"/>
    </source>
</evidence>
<dbReference type="InterPro" id="IPR044102">
    <property type="entry name" value="SH2_SHEP1/BCAR3/NSP1"/>
</dbReference>
<organism evidence="9">
    <name type="scientific">Drosophila grimshawi</name>
    <name type="common">Hawaiian fruit fly</name>
    <name type="synonym">Idiomyia grimshawi</name>
    <dbReference type="NCBI Taxonomy" id="7222"/>
    <lineage>
        <taxon>Eukaryota</taxon>
        <taxon>Metazoa</taxon>
        <taxon>Ecdysozoa</taxon>
        <taxon>Arthropoda</taxon>
        <taxon>Hexapoda</taxon>
        <taxon>Insecta</taxon>
        <taxon>Pterygota</taxon>
        <taxon>Neoptera</taxon>
        <taxon>Endopterygota</taxon>
        <taxon>Diptera</taxon>
        <taxon>Brachycera</taxon>
        <taxon>Muscomorpha</taxon>
        <taxon>Ephydroidea</taxon>
        <taxon>Drosophilidae</taxon>
        <taxon>Drosophila</taxon>
        <taxon>Hawaiian Drosophila</taxon>
    </lineage>
</organism>
<evidence type="ECO:0000313" key="9">
    <source>
        <dbReference type="Proteomes" id="UP000001070"/>
    </source>
</evidence>
<keyword evidence="1 3" id="KW-0727">SH2 domain</keyword>
<dbReference type="OMA" id="MVHNSRM"/>
<dbReference type="SMART" id="SM00147">
    <property type="entry name" value="RasGEF"/>
    <property type="match status" value="1"/>
</dbReference>
<dbReference type="PROSITE" id="PS50105">
    <property type="entry name" value="SAM_DOMAIN"/>
    <property type="match status" value="1"/>
</dbReference>
<dbReference type="GO" id="GO:0001784">
    <property type="term" value="F:phosphotyrosine residue binding"/>
    <property type="evidence" value="ECO:0007669"/>
    <property type="project" value="InterPro"/>
</dbReference>